<dbReference type="InterPro" id="IPR050589">
    <property type="entry name" value="Ikaros_C2H2-ZF"/>
</dbReference>
<organism evidence="13 14">
    <name type="scientific">Aedes aegypti</name>
    <name type="common">Yellowfever mosquito</name>
    <name type="synonym">Culex aegypti</name>
    <dbReference type="NCBI Taxonomy" id="7159"/>
    <lineage>
        <taxon>Eukaryota</taxon>
        <taxon>Metazoa</taxon>
        <taxon>Ecdysozoa</taxon>
        <taxon>Arthropoda</taxon>
        <taxon>Hexapoda</taxon>
        <taxon>Insecta</taxon>
        <taxon>Pterygota</taxon>
        <taxon>Neoptera</taxon>
        <taxon>Endopterygota</taxon>
        <taxon>Diptera</taxon>
        <taxon>Nematocera</taxon>
        <taxon>Culicoidea</taxon>
        <taxon>Culicidae</taxon>
        <taxon>Culicinae</taxon>
        <taxon>Aedini</taxon>
        <taxon>Aedes</taxon>
        <taxon>Stegomyia</taxon>
    </lineage>
</organism>
<feature type="compositionally biased region" description="Acidic residues" evidence="10">
    <location>
        <begin position="184"/>
        <end position="196"/>
    </location>
</feature>
<keyword evidence="4 8" id="KW-0863">Zinc-finger</keyword>
<protein>
    <submittedName>
        <fullName evidence="13">AAEL002159-PA</fullName>
    </submittedName>
</protein>
<evidence type="ECO:0000259" key="12">
    <source>
        <dbReference type="PROSITE" id="PS51915"/>
    </source>
</evidence>
<evidence type="ECO:0000256" key="7">
    <source>
        <dbReference type="ARBA" id="ARBA00023242"/>
    </source>
</evidence>
<feature type="compositionally biased region" description="Acidic residues" evidence="10">
    <location>
        <begin position="158"/>
        <end position="171"/>
    </location>
</feature>
<evidence type="ECO:0000256" key="4">
    <source>
        <dbReference type="ARBA" id="ARBA00022771"/>
    </source>
</evidence>
<dbReference type="GO" id="GO:0006357">
    <property type="term" value="P:regulation of transcription by RNA polymerase II"/>
    <property type="evidence" value="ECO:0007669"/>
    <property type="project" value="TreeGrafter"/>
</dbReference>
<dbReference type="InterPro" id="IPR013087">
    <property type="entry name" value="Znf_C2H2_type"/>
</dbReference>
<accession>A0A1S4F0V3</accession>
<feature type="domain" description="C2H2-type" evidence="11">
    <location>
        <begin position="356"/>
        <end position="383"/>
    </location>
</feature>
<feature type="binding site" evidence="9">
    <location>
        <position position="22"/>
    </location>
    <ligand>
        <name>Zn(2+)</name>
        <dbReference type="ChEBI" id="CHEBI:29105"/>
    </ligand>
</feature>
<gene>
    <name evidence="13" type="ORF">AaeL_AAEL002159</name>
</gene>
<evidence type="ECO:0000256" key="3">
    <source>
        <dbReference type="ARBA" id="ARBA00022737"/>
    </source>
</evidence>
<sequence>MTEQPSVTRRTYARRVPLCRLCLQEYPKDDLLEIFSRGSDWKKRIFRAAGIKPHRNDAVTRMCTTCRTMIDTIVSFQEICQQTELLMRKSGFHPSGIVAGDRWSKATGLIESLLEVVTQHREAVMQVESGQEVTATSTATIVTEKEIFEVSVAMGEEEYLEEESAGDEEQKEAEAIEQLPVDIKEEEEDEIQDDRDSDYHYEEEQEEESDQEDSEEEQKKPKKNRDRRRLNELKQKYRTEKVMCDTCGELVSQISLEGHLNRHLGVKPFVCEIEGCGRQLYSKYSLQQHRHLHKSIMRYYDCPDCGKRIKGTNCWMRHRKLHTEDPKHECGVCGKKFRRKFGLKLHAVVHTGVALFPCKICGKRFTVKHNLGAHYRTHKRNGTYPAEMQSKEEHQEIYQQTEQNS</sequence>
<evidence type="ECO:0000256" key="8">
    <source>
        <dbReference type="PROSITE-ProRule" id="PRU00042"/>
    </source>
</evidence>
<reference evidence="13" key="3">
    <citation type="submission" date="2012-09" db="EMBL/GenBank/DDBJ databases">
        <authorList>
            <consortium name="VectorBase"/>
        </authorList>
    </citation>
    <scope>NUCLEOTIDE SEQUENCE</scope>
    <source>
        <strain evidence="13">Liverpool</strain>
    </source>
</reference>
<dbReference type="PROSITE" id="PS51915">
    <property type="entry name" value="ZAD"/>
    <property type="match status" value="1"/>
</dbReference>
<reference evidence="13" key="2">
    <citation type="journal article" date="2007" name="Science">
        <title>Genome sequence of Aedes aegypti, a major arbovirus vector.</title>
        <authorList>
            <person name="Nene V."/>
            <person name="Wortman J.R."/>
            <person name="Lawson D."/>
            <person name="Haas B."/>
            <person name="Kodira C."/>
            <person name="Tu Z.J."/>
            <person name="Loftus B."/>
            <person name="Xi Z."/>
            <person name="Megy K."/>
            <person name="Grabherr M."/>
            <person name="Ren Q."/>
            <person name="Zdobnov E.M."/>
            <person name="Lobo N.F."/>
            <person name="Campbell K.S."/>
            <person name="Brown S.E."/>
            <person name="Bonaldo M.F."/>
            <person name="Zhu J."/>
            <person name="Sinkins S.P."/>
            <person name="Hogenkamp D.G."/>
            <person name="Amedeo P."/>
            <person name="Arensburger P."/>
            <person name="Atkinson P.W."/>
            <person name="Bidwell S."/>
            <person name="Biedler J."/>
            <person name="Birney E."/>
            <person name="Bruggner R.V."/>
            <person name="Costas J."/>
            <person name="Coy M.R."/>
            <person name="Crabtree J."/>
            <person name="Crawford M."/>
            <person name="Debruyn B."/>
            <person name="Decaprio D."/>
            <person name="Eiglmeier K."/>
            <person name="Eisenstadt E."/>
            <person name="El-Dorry H."/>
            <person name="Gelbart W.M."/>
            <person name="Gomes S.L."/>
            <person name="Hammond M."/>
            <person name="Hannick L.I."/>
            <person name="Hogan J.R."/>
            <person name="Holmes M.H."/>
            <person name="Jaffe D."/>
            <person name="Johnston J.S."/>
            <person name="Kennedy R.C."/>
            <person name="Koo H."/>
            <person name="Kravitz S."/>
            <person name="Kriventseva E.V."/>
            <person name="Kulp D."/>
            <person name="Labutti K."/>
            <person name="Lee E."/>
            <person name="Li S."/>
            <person name="Lovin D.D."/>
            <person name="Mao C."/>
            <person name="Mauceli E."/>
            <person name="Menck C.F."/>
            <person name="Miller J.R."/>
            <person name="Montgomery P."/>
            <person name="Mori A."/>
            <person name="Nascimento A.L."/>
            <person name="Naveira H.F."/>
            <person name="Nusbaum C."/>
            <person name="O'leary S."/>
            <person name="Orvis J."/>
            <person name="Pertea M."/>
            <person name="Quesneville H."/>
            <person name="Reidenbach K.R."/>
            <person name="Rogers Y.H."/>
            <person name="Roth C.W."/>
            <person name="Schneider J.R."/>
            <person name="Schatz M."/>
            <person name="Shumway M."/>
            <person name="Stanke M."/>
            <person name="Stinson E.O."/>
            <person name="Tubio J.M."/>
            <person name="Vanzee J.P."/>
            <person name="Verjovski-Almeida S."/>
            <person name="Werner D."/>
            <person name="White O."/>
            <person name="Wyder S."/>
            <person name="Zeng Q."/>
            <person name="Zhao Q."/>
            <person name="Zhao Y."/>
            <person name="Hill C.A."/>
            <person name="Raikhel A.S."/>
            <person name="Soares M.B."/>
            <person name="Knudson D.L."/>
            <person name="Lee N.H."/>
            <person name="Galagan J."/>
            <person name="Salzberg S.L."/>
            <person name="Paulsen I.T."/>
            <person name="Dimopoulos G."/>
            <person name="Collins F.H."/>
            <person name="Birren B."/>
            <person name="Fraser-Liggett C.M."/>
            <person name="Severson D.W."/>
        </authorList>
    </citation>
    <scope>NUCLEOTIDE SEQUENCE [LARGE SCALE GENOMIC DNA]</scope>
    <source>
        <strain evidence="13">Liverpool</strain>
    </source>
</reference>
<evidence type="ECO:0000259" key="11">
    <source>
        <dbReference type="PROSITE" id="PS50157"/>
    </source>
</evidence>
<dbReference type="AlphaFoldDB" id="A0A1S4F0V3"/>
<dbReference type="Gene3D" id="3.30.160.60">
    <property type="entry name" value="Classic Zinc Finger"/>
    <property type="match status" value="3"/>
</dbReference>
<feature type="domain" description="C2H2-type" evidence="11">
    <location>
        <begin position="269"/>
        <end position="293"/>
    </location>
</feature>
<feature type="domain" description="ZAD" evidence="12">
    <location>
        <begin position="17"/>
        <end position="90"/>
    </location>
</feature>
<dbReference type="SMART" id="SM00868">
    <property type="entry name" value="zf-AD"/>
    <property type="match status" value="1"/>
</dbReference>
<dbReference type="SMART" id="SM00355">
    <property type="entry name" value="ZnF_C2H2"/>
    <property type="match status" value="5"/>
</dbReference>
<evidence type="ECO:0000256" key="6">
    <source>
        <dbReference type="ARBA" id="ARBA00023125"/>
    </source>
</evidence>
<dbReference type="GO" id="GO:0008270">
    <property type="term" value="F:zinc ion binding"/>
    <property type="evidence" value="ECO:0007669"/>
    <property type="project" value="UniProtKB-UniRule"/>
</dbReference>
<dbReference type="EMBL" id="CH477235">
    <property type="protein sequence ID" value="EAT46669.1"/>
    <property type="molecule type" value="Genomic_DNA"/>
</dbReference>
<dbReference type="Pfam" id="PF07776">
    <property type="entry name" value="zf-AD"/>
    <property type="match status" value="1"/>
</dbReference>
<dbReference type="GO" id="GO:0003700">
    <property type="term" value="F:DNA-binding transcription factor activity"/>
    <property type="evidence" value="ECO:0007669"/>
    <property type="project" value="TreeGrafter"/>
</dbReference>
<dbReference type="HOGENOM" id="CLU_002678_94_3_1"/>
<dbReference type="KEGG" id="aag:5580063"/>
<evidence type="ECO:0000256" key="9">
    <source>
        <dbReference type="PROSITE-ProRule" id="PRU01263"/>
    </source>
</evidence>
<comment type="subcellular location">
    <subcellularLocation>
        <location evidence="1">Nucleus</location>
    </subcellularLocation>
</comment>
<evidence type="ECO:0000313" key="14">
    <source>
        <dbReference type="Proteomes" id="UP000682892"/>
    </source>
</evidence>
<dbReference type="PANTHER" id="PTHR24404">
    <property type="entry name" value="ZINC FINGER PROTEIN"/>
    <property type="match status" value="1"/>
</dbReference>
<dbReference type="PROSITE" id="PS00028">
    <property type="entry name" value="ZINC_FINGER_C2H2_1"/>
    <property type="match status" value="4"/>
</dbReference>
<keyword evidence="3" id="KW-0677">Repeat</keyword>
<dbReference type="InterPro" id="IPR012934">
    <property type="entry name" value="Znf_AD"/>
</dbReference>
<reference evidence="13" key="1">
    <citation type="submission" date="2005-10" db="EMBL/GenBank/DDBJ databases">
        <authorList>
            <person name="Loftus B.J."/>
            <person name="Nene V.M."/>
            <person name="Hannick L.I."/>
            <person name="Bidwell S."/>
            <person name="Haas B."/>
            <person name="Amedeo P."/>
            <person name="Orvis J."/>
            <person name="Wortman J.R."/>
            <person name="White O.R."/>
            <person name="Salzberg S."/>
            <person name="Shumway M."/>
            <person name="Koo H."/>
            <person name="Zhao Y."/>
            <person name="Holmes M."/>
            <person name="Miller J."/>
            <person name="Schatz M."/>
            <person name="Pop M."/>
            <person name="Pai G."/>
            <person name="Utterback T."/>
            <person name="Rogers Y.-H."/>
            <person name="Kravitz S."/>
            <person name="Fraser C.M."/>
        </authorList>
    </citation>
    <scope>NUCLEOTIDE SEQUENCE</scope>
    <source>
        <strain evidence="13">Liverpool</strain>
    </source>
</reference>
<dbReference type="OMA" id="HKSIMRY"/>
<dbReference type="SUPFAM" id="SSF57716">
    <property type="entry name" value="Glucocorticoid receptor-like (DNA-binding domain)"/>
    <property type="match status" value="1"/>
</dbReference>
<name>A0A1S4F0V3_AEDAE</name>
<keyword evidence="2 9" id="KW-0479">Metal-binding</keyword>
<feature type="binding site" evidence="9">
    <location>
        <position position="63"/>
    </location>
    <ligand>
        <name>Zn(2+)</name>
        <dbReference type="ChEBI" id="CHEBI:29105"/>
    </ligand>
</feature>
<keyword evidence="6" id="KW-0238">DNA-binding</keyword>
<feature type="domain" description="C2H2-type" evidence="11">
    <location>
        <begin position="300"/>
        <end position="327"/>
    </location>
</feature>
<evidence type="ECO:0000256" key="1">
    <source>
        <dbReference type="ARBA" id="ARBA00004123"/>
    </source>
</evidence>
<dbReference type="SUPFAM" id="SSF57667">
    <property type="entry name" value="beta-beta-alpha zinc fingers"/>
    <property type="match status" value="2"/>
</dbReference>
<dbReference type="GO" id="GO:0005634">
    <property type="term" value="C:nucleus"/>
    <property type="evidence" value="ECO:0007669"/>
    <property type="project" value="UniProtKB-SubCell"/>
</dbReference>
<feature type="binding site" evidence="9">
    <location>
        <position position="66"/>
    </location>
    <ligand>
        <name>Zn(2+)</name>
        <dbReference type="ChEBI" id="CHEBI:29105"/>
    </ligand>
</feature>
<evidence type="ECO:0000313" key="13">
    <source>
        <dbReference type="EMBL" id="EAT46669.1"/>
    </source>
</evidence>
<evidence type="ECO:0000256" key="10">
    <source>
        <dbReference type="SAM" id="MobiDB-lite"/>
    </source>
</evidence>
<dbReference type="Pfam" id="PF00096">
    <property type="entry name" value="zf-C2H2"/>
    <property type="match status" value="2"/>
</dbReference>
<feature type="binding site" evidence="9">
    <location>
        <position position="19"/>
    </location>
    <ligand>
        <name>Zn(2+)</name>
        <dbReference type="ChEBI" id="CHEBI:29105"/>
    </ligand>
</feature>
<keyword evidence="7" id="KW-0539">Nucleus</keyword>
<dbReference type="FunFam" id="3.30.160.60:FF:000145">
    <property type="entry name" value="Zinc finger protein 574"/>
    <property type="match status" value="1"/>
</dbReference>
<dbReference type="GO" id="GO:0000978">
    <property type="term" value="F:RNA polymerase II cis-regulatory region sequence-specific DNA binding"/>
    <property type="evidence" value="ECO:0007669"/>
    <property type="project" value="TreeGrafter"/>
</dbReference>
<dbReference type="PANTHER" id="PTHR24404:SF114">
    <property type="entry name" value="KLUMPFUSS, ISOFORM B-RELATED"/>
    <property type="match status" value="1"/>
</dbReference>
<feature type="region of interest" description="Disordered" evidence="10">
    <location>
        <begin position="158"/>
        <end position="231"/>
    </location>
</feature>
<dbReference type="InterPro" id="IPR036236">
    <property type="entry name" value="Znf_C2H2_sf"/>
</dbReference>
<dbReference type="Proteomes" id="UP000682892">
    <property type="component" value="Unassembled WGS sequence"/>
</dbReference>
<dbReference type="Gene3D" id="3.40.1800.20">
    <property type="match status" value="1"/>
</dbReference>
<dbReference type="OrthoDB" id="654211at2759"/>
<evidence type="ECO:0000256" key="2">
    <source>
        <dbReference type="ARBA" id="ARBA00022723"/>
    </source>
</evidence>
<dbReference type="PROSITE" id="PS50157">
    <property type="entry name" value="ZINC_FINGER_C2H2_2"/>
    <property type="match status" value="4"/>
</dbReference>
<feature type="compositionally biased region" description="Acidic residues" evidence="10">
    <location>
        <begin position="203"/>
        <end position="216"/>
    </location>
</feature>
<feature type="domain" description="C2H2-type" evidence="11">
    <location>
        <begin position="328"/>
        <end position="352"/>
    </location>
</feature>
<evidence type="ECO:0000256" key="5">
    <source>
        <dbReference type="ARBA" id="ARBA00022833"/>
    </source>
</evidence>
<keyword evidence="5 9" id="KW-0862">Zinc</keyword>
<proteinExistence type="predicted"/>